<evidence type="ECO:0000256" key="5">
    <source>
        <dbReference type="ARBA" id="ARBA00022737"/>
    </source>
</evidence>
<keyword evidence="10" id="KW-0539">Nucleus</keyword>
<feature type="repeat" description="TPR" evidence="13">
    <location>
        <begin position="282"/>
        <end position="315"/>
    </location>
</feature>
<evidence type="ECO:0000256" key="3">
    <source>
        <dbReference type="ARBA" id="ARBA00022490"/>
    </source>
</evidence>
<dbReference type="FunFam" id="1.10.287.110:FF:000018">
    <property type="entry name" value="DnaJ (Hsp40) homolog, subfamily C, member 7"/>
    <property type="match status" value="1"/>
</dbReference>
<feature type="repeat" description="TPR" evidence="13">
    <location>
        <begin position="316"/>
        <end position="349"/>
    </location>
</feature>
<dbReference type="InterPro" id="IPR011990">
    <property type="entry name" value="TPR-like_helical_dom_sf"/>
</dbReference>
<evidence type="ECO:0000313" key="16">
    <source>
        <dbReference type="Proteomes" id="UP000887568"/>
    </source>
</evidence>
<evidence type="ECO:0000256" key="2">
    <source>
        <dbReference type="ARBA" id="ARBA00004245"/>
    </source>
</evidence>
<dbReference type="Pfam" id="PF13414">
    <property type="entry name" value="TPR_11"/>
    <property type="match status" value="1"/>
</dbReference>
<evidence type="ECO:0000256" key="11">
    <source>
        <dbReference type="ARBA" id="ARBA00053178"/>
    </source>
</evidence>
<dbReference type="SMART" id="SM00271">
    <property type="entry name" value="DnaJ"/>
    <property type="match status" value="1"/>
</dbReference>
<feature type="repeat" description="TPR" evidence="13">
    <location>
        <begin position="16"/>
        <end position="49"/>
    </location>
</feature>
<dbReference type="InterPro" id="IPR018253">
    <property type="entry name" value="DnaJ_domain_CS"/>
</dbReference>
<sequence>MENSTENHMETNEDVAEAKKSEGNCCYKKRDYEAAIQLYTEAIEMCPDCANYYNNRAAAFIMLDKYQQGLEDVQRALRIDNTLIKGYLREAKCHIALGFADAAIRSLNQVVDFEPGNKQAQSEMRAAKMVQHHDQDGHKAFDAGDYRKVVYNMDRAIDHSPACTKFKVKRAEALAKMKRFTEASQAVNGILMREPRNADAIYVRGLCLYYQDNMDKALQHFQQTLKLAPDHSSARVAFKKCKLLKSKKEEGNERFKGGRYKEAYDLYTEALEVDPLNVNTNAKIYCNRATVCSKLKKPDQAILDCNKALELDPDYLKALMRRAKCYKETEQYEEAVRDYEKVCQMDRSRENKAALQDAKFELKKSKRKDYYKMLNISKNATDDEIKKAYKKHALLHHPDRHSSKSEEVQKAEEVKFKEVGEAYSVLSDSKKKMRYDSGQDLEEMDGGFGGFDPSQIFTSFFGHPGGGFPFGGHGGGGGGHRDSGYYGGGFPGGFQFQYG</sequence>
<evidence type="ECO:0000256" key="10">
    <source>
        <dbReference type="ARBA" id="ARBA00023242"/>
    </source>
</evidence>
<dbReference type="Gene3D" id="1.25.40.10">
    <property type="entry name" value="Tetratricopeptide repeat domain"/>
    <property type="match status" value="1"/>
</dbReference>
<dbReference type="SUPFAM" id="SSF46565">
    <property type="entry name" value="Chaperone J-domain"/>
    <property type="match status" value="1"/>
</dbReference>
<dbReference type="Pfam" id="PF00226">
    <property type="entry name" value="DnaJ"/>
    <property type="match status" value="1"/>
</dbReference>
<keyword evidence="7" id="KW-0007">Acetylation</keyword>
<evidence type="ECO:0000256" key="12">
    <source>
        <dbReference type="ARBA" id="ARBA00071603"/>
    </source>
</evidence>
<dbReference type="OMA" id="KMCLGLD"/>
<evidence type="ECO:0000256" key="1">
    <source>
        <dbReference type="ARBA" id="ARBA00004123"/>
    </source>
</evidence>
<evidence type="ECO:0000256" key="9">
    <source>
        <dbReference type="ARBA" id="ARBA00023212"/>
    </source>
</evidence>
<evidence type="ECO:0000256" key="13">
    <source>
        <dbReference type="PROSITE-ProRule" id="PRU00339"/>
    </source>
</evidence>
<name>A0A914B8E6_PATMI</name>
<feature type="domain" description="J" evidence="14">
    <location>
        <begin position="369"/>
        <end position="439"/>
    </location>
</feature>
<dbReference type="CTD" id="7266"/>
<accession>A0A914B8E6</accession>
<dbReference type="Proteomes" id="UP000887568">
    <property type="component" value="Unplaced"/>
</dbReference>
<evidence type="ECO:0000259" key="14">
    <source>
        <dbReference type="PROSITE" id="PS50076"/>
    </source>
</evidence>
<evidence type="ECO:0000256" key="4">
    <source>
        <dbReference type="ARBA" id="ARBA00022553"/>
    </source>
</evidence>
<protein>
    <recommendedName>
        <fullName evidence="12">DnaJ homolog subfamily C member 7</fullName>
    </recommendedName>
</protein>
<dbReference type="Pfam" id="PF00515">
    <property type="entry name" value="TPR_1"/>
    <property type="match status" value="2"/>
</dbReference>
<keyword evidence="9" id="KW-0206">Cytoskeleton</keyword>
<organism evidence="15 16">
    <name type="scientific">Patiria miniata</name>
    <name type="common">Bat star</name>
    <name type="synonym">Asterina miniata</name>
    <dbReference type="NCBI Taxonomy" id="46514"/>
    <lineage>
        <taxon>Eukaryota</taxon>
        <taxon>Metazoa</taxon>
        <taxon>Echinodermata</taxon>
        <taxon>Eleutherozoa</taxon>
        <taxon>Asterozoa</taxon>
        <taxon>Asteroidea</taxon>
        <taxon>Valvatacea</taxon>
        <taxon>Valvatida</taxon>
        <taxon>Asterinidae</taxon>
        <taxon>Patiria</taxon>
    </lineage>
</organism>
<keyword evidence="6 13" id="KW-0802">TPR repeat</keyword>
<dbReference type="SUPFAM" id="SSF48452">
    <property type="entry name" value="TPR-like"/>
    <property type="match status" value="1"/>
</dbReference>
<dbReference type="InterPro" id="IPR036869">
    <property type="entry name" value="J_dom_sf"/>
</dbReference>
<feature type="repeat" description="TPR" evidence="13">
    <location>
        <begin position="244"/>
        <end position="277"/>
    </location>
</feature>
<evidence type="ECO:0000313" key="15">
    <source>
        <dbReference type="EnsemblMetazoa" id="XP_038072448.1"/>
    </source>
</evidence>
<dbReference type="PROSITE" id="PS00636">
    <property type="entry name" value="DNAJ_1"/>
    <property type="match status" value="1"/>
</dbReference>
<dbReference type="EnsemblMetazoa" id="XM_038216520.1">
    <property type="protein sequence ID" value="XP_038072448.1"/>
    <property type="gene ID" value="LOC119740981"/>
</dbReference>
<dbReference type="RefSeq" id="XP_038072448.1">
    <property type="nucleotide sequence ID" value="XM_038216520.1"/>
</dbReference>
<keyword evidence="8" id="KW-0143">Chaperone</keyword>
<comment type="function">
    <text evidence="11">Acts as a co-chaperone regulating the molecular chaperones HSP70 and HSP90 in folding of steroid receptors, such as the glucocorticoid receptor and the progesterone receptor. Proposed to act as a recycling chaperone by facilitating the return of chaperone substrates to early stages of chaperoning if further folding is required. In vitro, induces ATP-independent dissociation of HSP90 but not of HSP70 from the chaperone-substrate complexes. Recruits NR1I3 to the cytoplasm.</text>
</comment>
<dbReference type="PRINTS" id="PR00625">
    <property type="entry name" value="JDOMAIN"/>
</dbReference>
<keyword evidence="16" id="KW-1185">Reference proteome</keyword>
<proteinExistence type="predicted"/>
<evidence type="ECO:0000256" key="7">
    <source>
        <dbReference type="ARBA" id="ARBA00022990"/>
    </source>
</evidence>
<evidence type="ECO:0000256" key="6">
    <source>
        <dbReference type="ARBA" id="ARBA00022803"/>
    </source>
</evidence>
<evidence type="ECO:0000256" key="8">
    <source>
        <dbReference type="ARBA" id="ARBA00023186"/>
    </source>
</evidence>
<dbReference type="InterPro" id="IPR019734">
    <property type="entry name" value="TPR_rpt"/>
</dbReference>
<keyword evidence="4" id="KW-0597">Phosphoprotein</keyword>
<comment type="subcellular location">
    <subcellularLocation>
        <location evidence="2">Cytoplasm</location>
        <location evidence="2">Cytoskeleton</location>
    </subcellularLocation>
    <subcellularLocation>
        <location evidence="1">Nucleus</location>
    </subcellularLocation>
</comment>
<dbReference type="CDD" id="cd06257">
    <property type="entry name" value="DnaJ"/>
    <property type="match status" value="1"/>
</dbReference>
<keyword evidence="3" id="KW-0963">Cytoplasm</keyword>
<keyword evidence="5" id="KW-0677">Repeat</keyword>
<dbReference type="AlphaFoldDB" id="A0A914B8E6"/>
<reference evidence="15" key="1">
    <citation type="submission" date="2022-11" db="UniProtKB">
        <authorList>
            <consortium name="EnsemblMetazoa"/>
        </authorList>
    </citation>
    <scope>IDENTIFICATION</scope>
</reference>
<dbReference type="PROSITE" id="PS50076">
    <property type="entry name" value="DNAJ_2"/>
    <property type="match status" value="1"/>
</dbReference>
<feature type="repeat" description="TPR" evidence="13">
    <location>
        <begin position="198"/>
        <end position="231"/>
    </location>
</feature>
<dbReference type="InterPro" id="IPR001623">
    <property type="entry name" value="DnaJ_domain"/>
</dbReference>
<dbReference type="Pfam" id="PF13181">
    <property type="entry name" value="TPR_8"/>
    <property type="match status" value="1"/>
</dbReference>
<dbReference type="OrthoDB" id="765884at2759"/>
<dbReference type="PROSITE" id="PS50293">
    <property type="entry name" value="TPR_REGION"/>
    <property type="match status" value="1"/>
</dbReference>
<dbReference type="SMART" id="SM00028">
    <property type="entry name" value="TPR"/>
    <property type="match status" value="8"/>
</dbReference>
<dbReference type="GO" id="GO:0005856">
    <property type="term" value="C:cytoskeleton"/>
    <property type="evidence" value="ECO:0007669"/>
    <property type="project" value="UniProtKB-SubCell"/>
</dbReference>
<dbReference type="GeneID" id="119740981"/>
<dbReference type="FunFam" id="1.25.40.10:FF:000097">
    <property type="entry name" value="DnaJ homolog subfamily C member 7 homolog"/>
    <property type="match status" value="1"/>
</dbReference>
<dbReference type="PANTHER" id="PTHR45188:SF2">
    <property type="entry name" value="DNAJ HOMOLOG SUBFAMILY C MEMBER 7"/>
    <property type="match status" value="1"/>
</dbReference>
<dbReference type="Gene3D" id="1.10.287.110">
    <property type="entry name" value="DnaJ domain"/>
    <property type="match status" value="1"/>
</dbReference>
<dbReference type="PROSITE" id="PS50005">
    <property type="entry name" value="TPR"/>
    <property type="match status" value="5"/>
</dbReference>
<dbReference type="PANTHER" id="PTHR45188">
    <property type="entry name" value="DNAJ PROTEIN P58IPK HOMOLOG"/>
    <property type="match status" value="1"/>
</dbReference>
<dbReference type="GO" id="GO:0005634">
    <property type="term" value="C:nucleus"/>
    <property type="evidence" value="ECO:0007669"/>
    <property type="project" value="UniProtKB-SubCell"/>
</dbReference>